<feature type="transmembrane region" description="Helical" evidence="9">
    <location>
        <begin position="9"/>
        <end position="30"/>
    </location>
</feature>
<reference evidence="11" key="1">
    <citation type="submission" date="2025-08" db="UniProtKB">
        <authorList>
            <consortium name="RefSeq"/>
        </authorList>
    </citation>
    <scope>IDENTIFICATION</scope>
    <source>
        <tissue evidence="11">Whole insect</tissue>
    </source>
</reference>
<dbReference type="PROSITE" id="PS50850">
    <property type="entry name" value="MFS"/>
    <property type="match status" value="1"/>
</dbReference>
<evidence type="ECO:0000256" key="7">
    <source>
        <dbReference type="ARBA" id="ARBA00024348"/>
    </source>
</evidence>
<feature type="transmembrane region" description="Helical" evidence="9">
    <location>
        <begin position="351"/>
        <end position="377"/>
    </location>
</feature>
<feature type="transmembrane region" description="Helical" evidence="9">
    <location>
        <begin position="389"/>
        <end position="406"/>
    </location>
</feature>
<evidence type="ECO:0000256" key="1">
    <source>
        <dbReference type="ARBA" id="ARBA00004651"/>
    </source>
</evidence>
<feature type="transmembrane region" description="Helical" evidence="9">
    <location>
        <begin position="287"/>
        <end position="311"/>
    </location>
</feature>
<dbReference type="FunCoup" id="A0A6P7GQV9">
    <property type="interactions" value="16"/>
</dbReference>
<dbReference type="AlphaFoldDB" id="A0A6P7GQV9"/>
<dbReference type="PANTHER" id="PTHR48021:SF47">
    <property type="entry name" value="GH17672P"/>
    <property type="match status" value="1"/>
</dbReference>
<sequence length="464" mass="49977">MVNAPNRVFLYTAASAANIATFICGTALGWTSPEIPLLKNITASPLDHELSVSEEGWIGSFLPLAAAIGPIGGGILANLIGRKKTILIGAVPFLAAFALNVLAHSVFLFYLSRFMCGFGTGIIFTAMPMYIGEISDNESRGTLGSFLQLFAVLGLLFSYALGPFISIKMFNIILVCIPVIFMVLFFFFIPESPYYLIQSGKMEEAITALSKFRGMERKIAEMEAETVKLQVEDDLENKGGLKTILNSLGLRKALIIAFSLLAAQQLSGINIVLFYTQNIFTDAGVSFAPEICTIIVGIVQIVASAATPLLVDRCGKRFLLMLSGLGMALSHSVLAYFFYMKDDCQKDISNLAWLPIVGVIVYIITYCLGFGPLPWAVLGEIFPGNVKSVASSASASFCWILGFIVTKYFSALVILVGTSGTFGFFSICCVTAAIYVFKCIPETSGKSCQEIQIILGGSKNGDSS</sequence>
<dbReference type="KEGG" id="dvv:114345682"/>
<keyword evidence="2" id="KW-1003">Cell membrane</keyword>
<dbReference type="PRINTS" id="PR00171">
    <property type="entry name" value="SUGRTRNSPORT"/>
</dbReference>
<dbReference type="InterPro" id="IPR005828">
    <property type="entry name" value="MFS_sugar_transport-like"/>
</dbReference>
<feature type="domain" description="Major facilitator superfamily (MFS) profile" evidence="10">
    <location>
        <begin position="13"/>
        <end position="444"/>
    </location>
</feature>
<dbReference type="PROSITE" id="PS00217">
    <property type="entry name" value="SUGAR_TRANSPORT_2"/>
    <property type="match status" value="1"/>
</dbReference>
<comment type="subcellular location">
    <subcellularLocation>
        <location evidence="1">Cell membrane</location>
        <topology evidence="1">Multi-pass membrane protein</topology>
    </subcellularLocation>
</comment>
<keyword evidence="4 9" id="KW-1133">Transmembrane helix</keyword>
<feature type="transmembrane region" description="Helical" evidence="9">
    <location>
        <begin position="86"/>
        <end position="103"/>
    </location>
</feature>
<dbReference type="InterPro" id="IPR044775">
    <property type="entry name" value="MFS_ERD6/Tret1-like"/>
</dbReference>
<gene>
    <name evidence="11" type="primary">LOC114345682</name>
</gene>
<keyword evidence="6" id="KW-0325">Glycoprotein</keyword>
<evidence type="ECO:0000256" key="4">
    <source>
        <dbReference type="ARBA" id="ARBA00022989"/>
    </source>
</evidence>
<feature type="transmembrane region" description="Helical" evidence="9">
    <location>
        <begin position="253"/>
        <end position="275"/>
    </location>
</feature>
<evidence type="ECO:0000256" key="2">
    <source>
        <dbReference type="ARBA" id="ARBA00022475"/>
    </source>
</evidence>
<feature type="transmembrane region" description="Helical" evidence="9">
    <location>
        <begin position="318"/>
        <end position="339"/>
    </location>
</feature>
<feature type="transmembrane region" description="Helical" evidence="9">
    <location>
        <begin position="167"/>
        <end position="189"/>
    </location>
</feature>
<organism evidence="11">
    <name type="scientific">Diabrotica virgifera virgifera</name>
    <name type="common">western corn rootworm</name>
    <dbReference type="NCBI Taxonomy" id="50390"/>
    <lineage>
        <taxon>Eukaryota</taxon>
        <taxon>Metazoa</taxon>
        <taxon>Ecdysozoa</taxon>
        <taxon>Arthropoda</taxon>
        <taxon>Hexapoda</taxon>
        <taxon>Insecta</taxon>
        <taxon>Pterygota</taxon>
        <taxon>Neoptera</taxon>
        <taxon>Endopterygota</taxon>
        <taxon>Coleoptera</taxon>
        <taxon>Polyphaga</taxon>
        <taxon>Cucujiformia</taxon>
        <taxon>Chrysomeloidea</taxon>
        <taxon>Chrysomelidae</taxon>
        <taxon>Galerucinae</taxon>
        <taxon>Diabroticina</taxon>
        <taxon>Diabroticites</taxon>
        <taxon>Diabrotica</taxon>
    </lineage>
</organism>
<dbReference type="Gene3D" id="1.20.1250.20">
    <property type="entry name" value="MFS general substrate transporter like domains"/>
    <property type="match status" value="1"/>
</dbReference>
<dbReference type="InterPro" id="IPR050549">
    <property type="entry name" value="MFS_Trehalose_Transporter"/>
</dbReference>
<evidence type="ECO:0000313" key="11">
    <source>
        <dbReference type="RefSeq" id="XP_028152276.1"/>
    </source>
</evidence>
<dbReference type="InterPro" id="IPR036259">
    <property type="entry name" value="MFS_trans_sf"/>
</dbReference>
<feature type="transmembrane region" description="Helical" evidence="9">
    <location>
        <begin position="57"/>
        <end position="79"/>
    </location>
</feature>
<keyword evidence="3 9" id="KW-0812">Transmembrane</keyword>
<feature type="transmembrane region" description="Helical" evidence="9">
    <location>
        <begin position="412"/>
        <end position="437"/>
    </location>
</feature>
<dbReference type="FunFam" id="1.20.1250.20:FF:000055">
    <property type="entry name" value="Facilitated trehalose transporter Tret1-2 homolog"/>
    <property type="match status" value="1"/>
</dbReference>
<comment type="similarity">
    <text evidence="7">Belongs to the major facilitator superfamily. Sugar transporter (TC 2.A.1.1) family. Trehalose transporter subfamily.</text>
</comment>
<evidence type="ECO:0000256" key="6">
    <source>
        <dbReference type="ARBA" id="ARBA00023180"/>
    </source>
</evidence>
<dbReference type="Pfam" id="PF00083">
    <property type="entry name" value="Sugar_tr"/>
    <property type="match status" value="1"/>
</dbReference>
<dbReference type="InterPro" id="IPR020846">
    <property type="entry name" value="MFS_dom"/>
</dbReference>
<proteinExistence type="inferred from homology"/>
<evidence type="ECO:0000256" key="3">
    <source>
        <dbReference type="ARBA" id="ARBA00022692"/>
    </source>
</evidence>
<keyword evidence="5 9" id="KW-0472">Membrane</keyword>
<accession>A0A6P7GQV9</accession>
<dbReference type="GO" id="GO:0005886">
    <property type="term" value="C:plasma membrane"/>
    <property type="evidence" value="ECO:0007669"/>
    <property type="project" value="UniProtKB-SubCell"/>
</dbReference>
<name>A0A6P7GQV9_DIAVI</name>
<evidence type="ECO:0000256" key="5">
    <source>
        <dbReference type="ARBA" id="ARBA00023136"/>
    </source>
</evidence>
<keyword evidence="8" id="KW-0813">Transport</keyword>
<dbReference type="PANTHER" id="PTHR48021">
    <property type="match status" value="1"/>
</dbReference>
<dbReference type="InterPro" id="IPR003663">
    <property type="entry name" value="Sugar/inositol_transpt"/>
</dbReference>
<evidence type="ECO:0000256" key="8">
    <source>
        <dbReference type="RuleBase" id="RU003346"/>
    </source>
</evidence>
<evidence type="ECO:0000256" key="9">
    <source>
        <dbReference type="SAM" id="Phobius"/>
    </source>
</evidence>
<dbReference type="GO" id="GO:0051119">
    <property type="term" value="F:sugar transmembrane transporter activity"/>
    <property type="evidence" value="ECO:0007669"/>
    <property type="project" value="InterPro"/>
</dbReference>
<evidence type="ECO:0000259" key="10">
    <source>
        <dbReference type="PROSITE" id="PS50850"/>
    </source>
</evidence>
<protein>
    <submittedName>
        <fullName evidence="11">Facilitated trehalose transporter Tret1-like</fullName>
    </submittedName>
</protein>
<dbReference type="NCBIfam" id="TIGR00879">
    <property type="entry name" value="SP"/>
    <property type="match status" value="1"/>
</dbReference>
<dbReference type="SUPFAM" id="SSF103473">
    <property type="entry name" value="MFS general substrate transporter"/>
    <property type="match status" value="1"/>
</dbReference>
<dbReference type="CDD" id="cd17358">
    <property type="entry name" value="MFS_GLUT6_8_Class3_like"/>
    <property type="match status" value="1"/>
</dbReference>
<dbReference type="InterPro" id="IPR005829">
    <property type="entry name" value="Sugar_transporter_CS"/>
</dbReference>
<feature type="transmembrane region" description="Helical" evidence="9">
    <location>
        <begin position="143"/>
        <end position="161"/>
    </location>
</feature>
<dbReference type="RefSeq" id="XP_028152276.1">
    <property type="nucleotide sequence ID" value="XM_028296475.1"/>
</dbReference>
<dbReference type="InParanoid" id="A0A6P7GQV9"/>